<name>A0ABN4M4N0_9BURK</name>
<dbReference type="Gene3D" id="2.60.120.650">
    <property type="entry name" value="Cupin"/>
    <property type="match status" value="1"/>
</dbReference>
<feature type="domain" description="JmjC" evidence="1">
    <location>
        <begin position="89"/>
        <end position="245"/>
    </location>
</feature>
<evidence type="ECO:0000313" key="3">
    <source>
        <dbReference type="Proteomes" id="UP000074914"/>
    </source>
</evidence>
<proteinExistence type="predicted"/>
<dbReference type="Pfam" id="PF08007">
    <property type="entry name" value="JmjC_2"/>
    <property type="match status" value="1"/>
</dbReference>
<sequence length="391" mass="43467">MMKKLGMADLIHPLTLDAFMTRYWQKKPYVGHGSPQRFAEIAAIPELASIDALLEAWRGDADAWAPRDTKNPLINASARQLPAFYESGYTLYLSKVEDHVPALEPIARKLERDLGLRQDDVYFEAFISKGTGSGFHFDPNVTINIQLIGSKQWCVAENKHLVNPHVGWSAGAEVNEHMQRYARQPFPTRMPPGCRRFEAKPGTLVYLHPGYWHCTLNHEPSLSLLFTINPPSWTDLLMDEIRDLMLKHDAGRELAFGLASTSGHEQKRQRLQDLIDAAGEAVAQLSADDLLADWGGTLTASFERNPQIACRVDAGRGGQDDVLVIQSGRKQERSVLAPDARQVLKWVSARKRSFHGHQAAEATTAVATTRVAEILEQFADAGLIVREGSSA</sequence>
<gene>
    <name evidence="2" type="ORF">CPter291_0304</name>
</gene>
<dbReference type="InterPro" id="IPR003347">
    <property type="entry name" value="JmjC_dom"/>
</dbReference>
<reference evidence="2 3" key="1">
    <citation type="submission" date="2015-11" db="EMBL/GenBank/DDBJ databases">
        <title>Exploring the genomic traits of fungus-feeding bacterial genus Collimonas.</title>
        <authorList>
            <person name="Song C."/>
            <person name="Schmidt R."/>
            <person name="de Jager V."/>
            <person name="Krzyzanowska D."/>
            <person name="Jongedijk E."/>
            <person name="Cankar K."/>
            <person name="Beekwilder J."/>
            <person name="van Veen A."/>
            <person name="de Boer W."/>
            <person name="van Veen J.A."/>
            <person name="Garbeva P."/>
        </authorList>
    </citation>
    <scope>NUCLEOTIDE SEQUENCE [LARGE SCALE GENOMIC DNA]</scope>
    <source>
        <strain evidence="2 3">Ter291</strain>
    </source>
</reference>
<organism evidence="2 3">
    <name type="scientific">Collimonas pratensis</name>
    <dbReference type="NCBI Taxonomy" id="279113"/>
    <lineage>
        <taxon>Bacteria</taxon>
        <taxon>Pseudomonadati</taxon>
        <taxon>Pseudomonadota</taxon>
        <taxon>Betaproteobacteria</taxon>
        <taxon>Burkholderiales</taxon>
        <taxon>Oxalobacteraceae</taxon>
        <taxon>Collimonas</taxon>
    </lineage>
</organism>
<protein>
    <submittedName>
        <fullName evidence="2">Cupin superfamily protein</fullName>
    </submittedName>
</protein>
<accession>A0ABN4M4N0</accession>
<evidence type="ECO:0000313" key="2">
    <source>
        <dbReference type="EMBL" id="AMP12598.1"/>
    </source>
</evidence>
<keyword evidence="3" id="KW-1185">Reference proteome</keyword>
<dbReference type="Proteomes" id="UP000074914">
    <property type="component" value="Chromosome"/>
</dbReference>
<dbReference type="SUPFAM" id="SSF51197">
    <property type="entry name" value="Clavaminate synthase-like"/>
    <property type="match status" value="1"/>
</dbReference>
<dbReference type="PROSITE" id="PS51184">
    <property type="entry name" value="JMJC"/>
    <property type="match status" value="1"/>
</dbReference>
<evidence type="ECO:0000259" key="1">
    <source>
        <dbReference type="PROSITE" id="PS51184"/>
    </source>
</evidence>
<dbReference type="EMBL" id="CP013236">
    <property type="protein sequence ID" value="AMP12598.1"/>
    <property type="molecule type" value="Genomic_DNA"/>
</dbReference>